<keyword evidence="2" id="KW-1185">Reference proteome</keyword>
<sequence length="110" mass="13466">MTEQELKQQITQLKRQVYILSSKFRQCEKHDEDKEYTQRYLENKIHEGTSIPERQLSQKEAKEETTPRNLYQKLQLIQSQIGQLEKTRENKFQKYFYAETPLVRERLEKE</sequence>
<dbReference type="Proteomes" id="UP000789920">
    <property type="component" value="Unassembled WGS sequence"/>
</dbReference>
<proteinExistence type="predicted"/>
<name>A0ACA9M9W2_9GLOM</name>
<comment type="caution">
    <text evidence="1">The sequence shown here is derived from an EMBL/GenBank/DDBJ whole genome shotgun (WGS) entry which is preliminary data.</text>
</comment>
<evidence type="ECO:0000313" key="2">
    <source>
        <dbReference type="Proteomes" id="UP000789920"/>
    </source>
</evidence>
<organism evidence="1 2">
    <name type="scientific">Racocetra persica</name>
    <dbReference type="NCBI Taxonomy" id="160502"/>
    <lineage>
        <taxon>Eukaryota</taxon>
        <taxon>Fungi</taxon>
        <taxon>Fungi incertae sedis</taxon>
        <taxon>Mucoromycota</taxon>
        <taxon>Glomeromycotina</taxon>
        <taxon>Glomeromycetes</taxon>
        <taxon>Diversisporales</taxon>
        <taxon>Gigasporaceae</taxon>
        <taxon>Racocetra</taxon>
    </lineage>
</organism>
<protein>
    <submittedName>
        <fullName evidence="1">31441_t:CDS:1</fullName>
    </submittedName>
</protein>
<evidence type="ECO:0000313" key="1">
    <source>
        <dbReference type="EMBL" id="CAG8565677.1"/>
    </source>
</evidence>
<gene>
    <name evidence="1" type="ORF">RPERSI_LOCUS4546</name>
</gene>
<dbReference type="EMBL" id="CAJVQC010006329">
    <property type="protein sequence ID" value="CAG8565677.1"/>
    <property type="molecule type" value="Genomic_DNA"/>
</dbReference>
<reference evidence="1" key="1">
    <citation type="submission" date="2021-06" db="EMBL/GenBank/DDBJ databases">
        <authorList>
            <person name="Kallberg Y."/>
            <person name="Tangrot J."/>
            <person name="Rosling A."/>
        </authorList>
    </citation>
    <scope>NUCLEOTIDE SEQUENCE</scope>
    <source>
        <strain evidence="1">MA461A</strain>
    </source>
</reference>
<accession>A0ACA9M9W2</accession>